<accession>A0A388TEF9</accession>
<reference evidence="2 3" key="1">
    <citation type="journal article" date="2019" name="ISME J.">
        <title>Genome analyses of uncultured TG2/ZB3 bacteria in 'Margulisbacteria' specifically attached to ectosymbiotic spirochetes of protists in the termite gut.</title>
        <authorList>
            <person name="Utami Y.D."/>
            <person name="Kuwahara H."/>
            <person name="Igai K."/>
            <person name="Murakami T."/>
            <person name="Sugaya K."/>
            <person name="Morikawa T."/>
            <person name="Nagura Y."/>
            <person name="Yuki M."/>
            <person name="Deevong P."/>
            <person name="Inoue T."/>
            <person name="Kihara K."/>
            <person name="Lo N."/>
            <person name="Yamada A."/>
            <person name="Ohkuma M."/>
            <person name="Hongoh Y."/>
        </authorList>
    </citation>
    <scope>NUCLEOTIDE SEQUENCE [LARGE SCALE GENOMIC DNA]</scope>
    <source>
        <strain evidence="2">NkOx7-01</strain>
    </source>
</reference>
<comment type="caution">
    <text evidence="2">The sequence shown here is derived from an EMBL/GenBank/DDBJ whole genome shotgun (WGS) entry which is preliminary data.</text>
</comment>
<gene>
    <name evidence="2" type="ORF">NO1_1545</name>
</gene>
<keyword evidence="1" id="KW-0732">Signal</keyword>
<dbReference type="PROSITE" id="PS51257">
    <property type="entry name" value="PROKAR_LIPOPROTEIN"/>
    <property type="match status" value="1"/>
</dbReference>
<feature type="chain" id="PRO_5017284872" description="Lipoprotein" evidence="1">
    <location>
        <begin position="23"/>
        <end position="393"/>
    </location>
</feature>
<feature type="signal peptide" evidence="1">
    <location>
        <begin position="1"/>
        <end position="22"/>
    </location>
</feature>
<sequence>MKINWQKTLVFLTILALGLTLAGCGKTASGGGSSSGGGGGGGRSTATVETPADLINAIVNGINDIIISGNVAVTIDVPVTINANNTLTVKEGVTLNIDNGVEFVVNGRLIVEGVLVDQSEATVWSRGSTGTVVFTGTSYGYGFDNGGFWDTDTLLVGPDGSGAASVEFGTGAVLETTEHSYNLTAGEITLVGPQNFTSGGVEEISIAAGTTVNVGNAITFEAGGVGNIEGTLVLNASKTLTVKENAVLHVNGKLDVYGTYIGLADNWNSQADSGTIVYHSGAKGIVHDIPKGYNNRILLGSAGDSPVQLVLGAGAVFETTKSSYTVTAGNVTLKVPQNVGDSSNIKTATVKSGAILTLDANVTVKSGGTFTVEASGTTNGTGQVISDGGIINN</sequence>
<evidence type="ECO:0000313" key="2">
    <source>
        <dbReference type="EMBL" id="GBR74353.1"/>
    </source>
</evidence>
<evidence type="ECO:0008006" key="4">
    <source>
        <dbReference type="Google" id="ProtNLM"/>
    </source>
</evidence>
<dbReference type="Proteomes" id="UP000269352">
    <property type="component" value="Unassembled WGS sequence"/>
</dbReference>
<keyword evidence="3" id="KW-1185">Reference proteome</keyword>
<organism evidence="2 3">
    <name type="scientific">Termititenax aidoneus</name>
    <dbReference type="NCBI Taxonomy" id="2218524"/>
    <lineage>
        <taxon>Bacteria</taxon>
        <taxon>Bacillati</taxon>
        <taxon>Candidatus Margulisiibacteriota</taxon>
        <taxon>Candidatus Termititenacia</taxon>
        <taxon>Candidatus Termititenacales</taxon>
        <taxon>Candidatus Termititenacaceae</taxon>
        <taxon>Candidatus Termititenax</taxon>
    </lineage>
</organism>
<name>A0A388TEF9_TERA1</name>
<evidence type="ECO:0000256" key="1">
    <source>
        <dbReference type="SAM" id="SignalP"/>
    </source>
</evidence>
<proteinExistence type="predicted"/>
<dbReference type="EMBL" id="BGZN01000042">
    <property type="protein sequence ID" value="GBR74353.1"/>
    <property type="molecule type" value="Genomic_DNA"/>
</dbReference>
<evidence type="ECO:0000313" key="3">
    <source>
        <dbReference type="Proteomes" id="UP000269352"/>
    </source>
</evidence>
<dbReference type="AlphaFoldDB" id="A0A388TEF9"/>
<protein>
    <recommendedName>
        <fullName evidence="4">Lipoprotein</fullName>
    </recommendedName>
</protein>